<dbReference type="GO" id="GO:0016020">
    <property type="term" value="C:membrane"/>
    <property type="evidence" value="ECO:0007669"/>
    <property type="project" value="UniProtKB-SubCell"/>
</dbReference>
<keyword evidence="4" id="KW-0769">Symport</keyword>
<evidence type="ECO:0000256" key="2">
    <source>
        <dbReference type="ARBA" id="ARBA00006528"/>
    </source>
</evidence>
<feature type="transmembrane region" description="Helical" evidence="7">
    <location>
        <begin position="74"/>
        <end position="94"/>
    </location>
</feature>
<comment type="caution">
    <text evidence="8">The sequence shown here is derived from an EMBL/GenBank/DDBJ whole genome shotgun (WGS) entry which is preliminary data.</text>
</comment>
<dbReference type="AlphaFoldDB" id="A0AAV6VYS0"/>
<evidence type="ECO:0000256" key="3">
    <source>
        <dbReference type="ARBA" id="ARBA00022692"/>
    </source>
</evidence>
<dbReference type="PANTHER" id="PTHR10361:SF28">
    <property type="entry name" value="P3 PROTEIN-RELATED"/>
    <property type="match status" value="1"/>
</dbReference>
<dbReference type="Gene3D" id="1.20.1530.20">
    <property type="match status" value="1"/>
</dbReference>
<keyword evidence="9" id="KW-1185">Reference proteome</keyword>
<dbReference type="InterPro" id="IPR038770">
    <property type="entry name" value="Na+/solute_symporter_sf"/>
</dbReference>
<proteinExistence type="inferred from homology"/>
<organism evidence="8 9">
    <name type="scientific">Oedothorax gibbosus</name>
    <dbReference type="NCBI Taxonomy" id="931172"/>
    <lineage>
        <taxon>Eukaryota</taxon>
        <taxon>Metazoa</taxon>
        <taxon>Ecdysozoa</taxon>
        <taxon>Arthropoda</taxon>
        <taxon>Chelicerata</taxon>
        <taxon>Arachnida</taxon>
        <taxon>Araneae</taxon>
        <taxon>Araneomorphae</taxon>
        <taxon>Entelegynae</taxon>
        <taxon>Araneoidea</taxon>
        <taxon>Linyphiidae</taxon>
        <taxon>Erigoninae</taxon>
        <taxon>Oedothorax</taxon>
    </lineage>
</organism>
<dbReference type="GO" id="GO:0015293">
    <property type="term" value="F:symporter activity"/>
    <property type="evidence" value="ECO:0007669"/>
    <property type="project" value="UniProtKB-KW"/>
</dbReference>
<protein>
    <recommendedName>
        <fullName evidence="10">Solute carrier family 10 member 6</fullName>
    </recommendedName>
</protein>
<feature type="transmembrane region" description="Helical" evidence="7">
    <location>
        <begin position="130"/>
        <end position="153"/>
    </location>
</feature>
<evidence type="ECO:0000256" key="4">
    <source>
        <dbReference type="ARBA" id="ARBA00022847"/>
    </source>
</evidence>
<name>A0AAV6VYS0_9ARAC</name>
<dbReference type="InterPro" id="IPR002657">
    <property type="entry name" value="BilAc:Na_symport/Acr3"/>
</dbReference>
<evidence type="ECO:0000313" key="9">
    <source>
        <dbReference type="Proteomes" id="UP000827092"/>
    </source>
</evidence>
<sequence>MAAKIIPNTDNFTTENSSCQMSNITVTLENAFPLELLKPIMDILMLILSVIVMLCIGCEVHWQKLKEHVKHPTCIGIILVCQLFIIPLMAYTLMRSSSVDRLYATEILIISCCPGGLLTNAFTYFCEGDLALSATMTSISTLISFGAIPLNLWIYGRNYATENLILPYSELSLAFATVLLLVIIGGKYIGLLNPDYLYHDRGHYRC</sequence>
<keyword evidence="3 7" id="KW-0812">Transmembrane</keyword>
<feature type="transmembrane region" description="Helical" evidence="7">
    <location>
        <begin position="43"/>
        <end position="62"/>
    </location>
</feature>
<evidence type="ECO:0008006" key="10">
    <source>
        <dbReference type="Google" id="ProtNLM"/>
    </source>
</evidence>
<reference evidence="8 9" key="1">
    <citation type="journal article" date="2022" name="Nat. Ecol. Evol.">
        <title>A masculinizing supergene underlies an exaggerated male reproductive morph in a spider.</title>
        <authorList>
            <person name="Hendrickx F."/>
            <person name="De Corte Z."/>
            <person name="Sonet G."/>
            <person name="Van Belleghem S.M."/>
            <person name="Kostlbacher S."/>
            <person name="Vangestel C."/>
        </authorList>
    </citation>
    <scope>NUCLEOTIDE SEQUENCE [LARGE SCALE GENOMIC DNA]</scope>
    <source>
        <strain evidence="8">W744_W776</strain>
    </source>
</reference>
<evidence type="ECO:0000256" key="7">
    <source>
        <dbReference type="SAM" id="Phobius"/>
    </source>
</evidence>
<gene>
    <name evidence="8" type="ORF">JTE90_027334</name>
</gene>
<keyword evidence="6 7" id="KW-0472">Membrane</keyword>
<feature type="transmembrane region" description="Helical" evidence="7">
    <location>
        <begin position="165"/>
        <end position="189"/>
    </location>
</feature>
<comment type="similarity">
    <text evidence="2">Belongs to the bile acid:sodium symporter (BASS) (TC 2.A.28) family.</text>
</comment>
<evidence type="ECO:0000256" key="5">
    <source>
        <dbReference type="ARBA" id="ARBA00022989"/>
    </source>
</evidence>
<comment type="subcellular location">
    <subcellularLocation>
        <location evidence="1">Membrane</location>
        <topology evidence="1">Multi-pass membrane protein</topology>
    </subcellularLocation>
</comment>
<dbReference type="Proteomes" id="UP000827092">
    <property type="component" value="Unassembled WGS sequence"/>
</dbReference>
<dbReference type="Pfam" id="PF01758">
    <property type="entry name" value="SBF"/>
    <property type="match status" value="1"/>
</dbReference>
<dbReference type="PANTHER" id="PTHR10361">
    <property type="entry name" value="SODIUM-BILE ACID COTRANSPORTER"/>
    <property type="match status" value="1"/>
</dbReference>
<dbReference type="InterPro" id="IPR004710">
    <property type="entry name" value="Bilac:Na_transpt"/>
</dbReference>
<keyword evidence="5 7" id="KW-1133">Transmembrane helix</keyword>
<accession>A0AAV6VYS0</accession>
<dbReference type="EMBL" id="JAFNEN010000002">
    <property type="protein sequence ID" value="KAG8201854.1"/>
    <property type="molecule type" value="Genomic_DNA"/>
</dbReference>
<keyword evidence="4" id="KW-0813">Transport</keyword>
<evidence type="ECO:0000256" key="1">
    <source>
        <dbReference type="ARBA" id="ARBA00004141"/>
    </source>
</evidence>
<evidence type="ECO:0000313" key="8">
    <source>
        <dbReference type="EMBL" id="KAG8201854.1"/>
    </source>
</evidence>
<evidence type="ECO:0000256" key="6">
    <source>
        <dbReference type="ARBA" id="ARBA00023136"/>
    </source>
</evidence>